<feature type="site" description="Transition state stabilizer" evidence="4">
    <location>
        <position position="23"/>
    </location>
</feature>
<dbReference type="GO" id="GO:0005829">
    <property type="term" value="C:cytosol"/>
    <property type="evidence" value="ECO:0007669"/>
    <property type="project" value="TreeGrafter"/>
</dbReference>
<proteinExistence type="inferred from homology"/>
<comment type="caution">
    <text evidence="4">Lacks conserved residue(s) required for the propagation of feature annotation.</text>
</comment>
<dbReference type="FunFam" id="3.90.550.10:FF:000003">
    <property type="entry name" value="2-C-methyl-D-erythritol 4-phosphate cytidylyltransferase"/>
    <property type="match status" value="1"/>
</dbReference>
<dbReference type="OrthoDB" id="9806837at2"/>
<feature type="binding site" evidence="4">
    <location>
        <begin position="81"/>
        <end position="87"/>
    </location>
    <ligand>
        <name>CTP</name>
        <dbReference type="ChEBI" id="CHEBI:37563"/>
    </ligand>
</feature>
<evidence type="ECO:0000256" key="1">
    <source>
        <dbReference type="ARBA" id="ARBA00022679"/>
    </source>
</evidence>
<evidence type="ECO:0000256" key="2">
    <source>
        <dbReference type="ARBA" id="ARBA00022695"/>
    </source>
</evidence>
<dbReference type="InterPro" id="IPR018294">
    <property type="entry name" value="ISPD_synthase_CS"/>
</dbReference>
<dbReference type="EMBL" id="MKIR01000024">
    <property type="protein sequence ID" value="OFI48728.1"/>
    <property type="molecule type" value="Genomic_DNA"/>
</dbReference>
<name>A0A1E8GMI1_9LACT</name>
<accession>A0A1E8GMI1</accession>
<keyword evidence="3 4" id="KW-0777">Teichoic acid biosynthesis</keyword>
<dbReference type="PANTHER" id="PTHR43015:SF1">
    <property type="entry name" value="D-RIBITOL-5-PHOSPHATE CYTIDYLYLTRANSFERASE"/>
    <property type="match status" value="1"/>
</dbReference>
<dbReference type="PANTHER" id="PTHR43015">
    <property type="entry name" value="D-RIBITOL-5-PHOSPHATE CYTIDYLYLTRANSFERASE"/>
    <property type="match status" value="1"/>
</dbReference>
<sequence>MNIGLIFAGGVGSRMKSKKAKPKQFLEVHGKPIIVHTIELFQNTPEVDAVVVVCVADWINYMEDLTYKFRLSKVKSIVPGGETGQGSIYNGLIAAKEISGDEKAVVIIHDGVRPLINEKVIVDNIKSVEKNSSAVTIAPAKETFLIVNDEKKVQSVPDRNHSLIAKAPQSFWLDEILEVHEQALSDGIVDSIDSSTLMFGYGKSLSVVEGPTENIKITTPDDFYMFKALFDARENEQIYGI</sequence>
<evidence type="ECO:0000256" key="3">
    <source>
        <dbReference type="ARBA" id="ARBA00022944"/>
    </source>
</evidence>
<dbReference type="AlphaFoldDB" id="A0A1E8GMI1"/>
<dbReference type="Gene3D" id="3.90.550.10">
    <property type="entry name" value="Spore Coat Polysaccharide Biosynthesis Protein SpsA, Chain A"/>
    <property type="match status" value="1"/>
</dbReference>
<organism evidence="5 6">
    <name type="scientific">Floricoccus tropicus</name>
    <dbReference type="NCBI Taxonomy" id="1859473"/>
    <lineage>
        <taxon>Bacteria</taxon>
        <taxon>Bacillati</taxon>
        <taxon>Bacillota</taxon>
        <taxon>Bacilli</taxon>
        <taxon>Lactobacillales</taxon>
        <taxon>Streptococcaceae</taxon>
        <taxon>Floricoccus</taxon>
    </lineage>
</organism>
<dbReference type="PROSITE" id="PS01295">
    <property type="entry name" value="ISPD"/>
    <property type="match status" value="1"/>
</dbReference>
<protein>
    <recommendedName>
        <fullName evidence="4">Ribitol-5-phosphate cytidylyltransferase</fullName>
        <ecNumber evidence="4">2.7.7.40</ecNumber>
    </recommendedName>
</protein>
<comment type="function">
    <text evidence="4">Catalyzes the transfer of the cytidylyl group of CTP to D-ribitol 5-phosphate.</text>
</comment>
<dbReference type="STRING" id="1859473.BG261_07495"/>
<feature type="binding site" evidence="4">
    <location>
        <begin position="7"/>
        <end position="10"/>
    </location>
    <ligand>
        <name>CTP</name>
        <dbReference type="ChEBI" id="CHEBI:37563"/>
    </ligand>
</feature>
<evidence type="ECO:0000256" key="4">
    <source>
        <dbReference type="HAMAP-Rule" id="MF_02068"/>
    </source>
</evidence>
<dbReference type="GO" id="GO:0071555">
    <property type="term" value="P:cell wall organization"/>
    <property type="evidence" value="ECO:0007669"/>
    <property type="project" value="UniProtKB-KW"/>
</dbReference>
<keyword evidence="6" id="KW-1185">Reference proteome</keyword>
<evidence type="ECO:0000313" key="5">
    <source>
        <dbReference type="EMBL" id="OFI48728.1"/>
    </source>
</evidence>
<comment type="similarity">
    <text evidence="4">Belongs to the IspD/TarI cytidylyltransferase family. TarI subfamily.</text>
</comment>
<dbReference type="HAMAP" id="MF_02068">
    <property type="entry name" value="TarI"/>
    <property type="match status" value="1"/>
</dbReference>
<dbReference type="EC" id="2.7.7.40" evidence="4"/>
<dbReference type="InterPro" id="IPR029044">
    <property type="entry name" value="Nucleotide-diphossugar_trans"/>
</dbReference>
<comment type="pathway">
    <text evidence="4">Cell wall biogenesis; poly(ribitol phosphate) teichoic acid biosynthesis.</text>
</comment>
<keyword evidence="2 4" id="KW-0548">Nucleotidyltransferase</keyword>
<gene>
    <name evidence="4" type="primary">tarI</name>
    <name evidence="5" type="ORF">BG261_07495</name>
</gene>
<feature type="site" description="Positions ribitol 5-phosphate for the nucleophilic attack" evidence="4">
    <location>
        <position position="216"/>
    </location>
</feature>
<dbReference type="Proteomes" id="UP000178622">
    <property type="component" value="Unassembled WGS sequence"/>
</dbReference>
<keyword evidence="4" id="KW-0961">Cell wall biogenesis/degradation</keyword>
<feature type="site" description="Positions ribitol 5-phosphate for the nucleophilic attack" evidence="4">
    <location>
        <position position="159"/>
    </location>
</feature>
<comment type="catalytic activity">
    <reaction evidence="4">
        <text>D-ribitol 5-phosphate + CTP + H(+) = CDP-L-ribitol + diphosphate</text>
        <dbReference type="Rhea" id="RHEA:12456"/>
        <dbReference type="ChEBI" id="CHEBI:15378"/>
        <dbReference type="ChEBI" id="CHEBI:33019"/>
        <dbReference type="ChEBI" id="CHEBI:37563"/>
        <dbReference type="ChEBI" id="CHEBI:57608"/>
        <dbReference type="ChEBI" id="CHEBI:57695"/>
        <dbReference type="EC" id="2.7.7.40"/>
    </reaction>
</comment>
<dbReference type="CDD" id="cd02516">
    <property type="entry name" value="CDP-ME_synthetase"/>
    <property type="match status" value="1"/>
</dbReference>
<feature type="site" description="Transition state stabilizer" evidence="4">
    <location>
        <position position="14"/>
    </location>
</feature>
<dbReference type="GO" id="GO:0008299">
    <property type="term" value="P:isoprenoid biosynthetic process"/>
    <property type="evidence" value="ECO:0007669"/>
    <property type="project" value="InterPro"/>
</dbReference>
<dbReference type="GO" id="GO:1902012">
    <property type="term" value="P:poly(ribitol phosphate) teichoic acid biosynthetic process"/>
    <property type="evidence" value="ECO:0007669"/>
    <property type="project" value="UniProtKB-UniRule"/>
</dbReference>
<dbReference type="GO" id="GO:0047349">
    <property type="term" value="F:D-ribitol-5-phosphate cytidylyltransferase activity"/>
    <property type="evidence" value="ECO:0007669"/>
    <property type="project" value="UniProtKB-UniRule"/>
</dbReference>
<dbReference type="SUPFAM" id="SSF53448">
    <property type="entry name" value="Nucleotide-diphospho-sugar transferases"/>
    <property type="match status" value="1"/>
</dbReference>
<dbReference type="GO" id="GO:0050518">
    <property type="term" value="F:2-C-methyl-D-erythritol 4-phosphate cytidylyltransferase activity"/>
    <property type="evidence" value="ECO:0007669"/>
    <property type="project" value="UniProtKB-ARBA"/>
</dbReference>
<dbReference type="InterPro" id="IPR034683">
    <property type="entry name" value="IspD/TarI"/>
</dbReference>
<comment type="caution">
    <text evidence="5">The sequence shown here is derived from an EMBL/GenBank/DDBJ whole genome shotgun (WGS) entry which is preliminary data.</text>
</comment>
<dbReference type="InterPro" id="IPR034709">
    <property type="entry name" value="TarI"/>
</dbReference>
<evidence type="ECO:0000313" key="6">
    <source>
        <dbReference type="Proteomes" id="UP000178622"/>
    </source>
</evidence>
<reference evidence="6" key="1">
    <citation type="submission" date="2016-09" db="EMBL/GenBank/DDBJ databases">
        <title>Draft genome sequence of a novel species of the family Streptococcaceae isolated from flowers.</title>
        <authorList>
            <person name="Chuah L.-O."/>
            <person name="Yap K.-P."/>
            <person name="Thong K.L."/>
            <person name="Liong M.T."/>
            <person name="Ahmad R."/>
            <person name="Rusul G."/>
        </authorList>
    </citation>
    <scope>NUCLEOTIDE SEQUENCE [LARGE SCALE GENOMIC DNA]</scope>
    <source>
        <strain evidence="6">DF1</strain>
    </source>
</reference>
<dbReference type="Pfam" id="PF01128">
    <property type="entry name" value="IspD"/>
    <property type="match status" value="1"/>
</dbReference>
<dbReference type="RefSeq" id="WP_070793112.1">
    <property type="nucleotide sequence ID" value="NZ_MKIR01000024.1"/>
</dbReference>
<dbReference type="NCBIfam" id="NF001183">
    <property type="entry name" value="PRK00155.1-3"/>
    <property type="match status" value="1"/>
</dbReference>
<keyword evidence="1 4" id="KW-0808">Transferase</keyword>
<dbReference type="UniPathway" id="UPA00790"/>